<feature type="transmembrane region" description="Helical" evidence="1">
    <location>
        <begin position="354"/>
        <end position="377"/>
    </location>
</feature>
<keyword evidence="1" id="KW-0812">Transmembrane</keyword>
<keyword evidence="1" id="KW-0472">Membrane</keyword>
<feature type="transmembrane region" description="Helical" evidence="1">
    <location>
        <begin position="117"/>
        <end position="134"/>
    </location>
</feature>
<keyword evidence="3" id="KW-1185">Reference proteome</keyword>
<evidence type="ECO:0000313" key="3">
    <source>
        <dbReference type="Proteomes" id="UP000588158"/>
    </source>
</evidence>
<dbReference type="AlphaFoldDB" id="A0A841AHE9"/>
<keyword evidence="1" id="KW-1133">Transmembrane helix</keyword>
<name>A0A841AHE9_9MICO</name>
<comment type="caution">
    <text evidence="2">The sequence shown here is derived from an EMBL/GenBank/DDBJ whole genome shotgun (WGS) entry which is preliminary data.</text>
</comment>
<gene>
    <name evidence="2" type="ORF">HNR70_002568</name>
</gene>
<evidence type="ECO:0000313" key="2">
    <source>
        <dbReference type="EMBL" id="MBB5832755.1"/>
    </source>
</evidence>
<organism evidence="2 3">
    <name type="scientific">Brachybacterium aquaticum</name>
    <dbReference type="NCBI Taxonomy" id="1432564"/>
    <lineage>
        <taxon>Bacteria</taxon>
        <taxon>Bacillati</taxon>
        <taxon>Actinomycetota</taxon>
        <taxon>Actinomycetes</taxon>
        <taxon>Micrococcales</taxon>
        <taxon>Dermabacteraceae</taxon>
        <taxon>Brachybacterium</taxon>
    </lineage>
</organism>
<dbReference type="Proteomes" id="UP000588158">
    <property type="component" value="Unassembled WGS sequence"/>
</dbReference>
<dbReference type="RefSeq" id="WP_184326027.1">
    <property type="nucleotide sequence ID" value="NZ_JACHLZ010000001.1"/>
</dbReference>
<feature type="transmembrane region" description="Helical" evidence="1">
    <location>
        <begin position="86"/>
        <end position="105"/>
    </location>
</feature>
<feature type="transmembrane region" description="Helical" evidence="1">
    <location>
        <begin position="201"/>
        <end position="232"/>
    </location>
</feature>
<feature type="transmembrane region" description="Helical" evidence="1">
    <location>
        <begin position="322"/>
        <end position="342"/>
    </location>
</feature>
<feature type="transmembrane region" description="Helical" evidence="1">
    <location>
        <begin position="178"/>
        <end position="194"/>
    </location>
</feature>
<dbReference type="EMBL" id="JACHLZ010000001">
    <property type="protein sequence ID" value="MBB5832755.1"/>
    <property type="molecule type" value="Genomic_DNA"/>
</dbReference>
<protein>
    <submittedName>
        <fullName evidence="2">Uncharacterized protein</fullName>
    </submittedName>
</protein>
<sequence>MSTRLSSPRGRSTDAAHRMGHSLRVETLAAAQGVASIRLGEFLLFFLLVVSGTIDAGIAGTNLPLAAILGYSLLRKPFYDLGRFQALPWIFAVMLTYAGIVSLFSDPGEYSADWQGRLLRMAAVCILVLVTATGRIDLRSAIYGFCAALLLNVPLFYMGLLPDLYGGFLTGFVGDKNVAGLSYCLFGLLAIAIARRTSHRLVLFIAFGACVWWTGSRTSIAAYIAACCWVSIAPRLPLIGRWVLGAVTAYLVWLTAEDFSQIGVFSDRQGSDLLRARIDAASLDKVQETGFFGRGLGEAWVPMDDGRWFFHNSYWTALVEGGWPWTIAVVGVTALVMLRPFAKSLDSQKIFAQALGIAVLICATRLGEVFLTIYWAMPLAFALQCGLSPRVERGLTIGARTAEPASAGNFAEGKDA</sequence>
<accession>A0A841AHE9</accession>
<feature type="transmembrane region" description="Helical" evidence="1">
    <location>
        <begin position="56"/>
        <end position="74"/>
    </location>
</feature>
<evidence type="ECO:0000256" key="1">
    <source>
        <dbReference type="SAM" id="Phobius"/>
    </source>
</evidence>
<reference evidence="2 3" key="1">
    <citation type="submission" date="2020-08" db="EMBL/GenBank/DDBJ databases">
        <title>Sequencing the genomes of 1000 actinobacteria strains.</title>
        <authorList>
            <person name="Klenk H.-P."/>
        </authorList>
    </citation>
    <scope>NUCLEOTIDE SEQUENCE [LARGE SCALE GENOMIC DNA]</scope>
    <source>
        <strain evidence="2 3">DSM 28796</strain>
    </source>
</reference>
<proteinExistence type="predicted"/>
<feature type="transmembrane region" description="Helical" evidence="1">
    <location>
        <begin position="141"/>
        <end position="158"/>
    </location>
</feature>